<accession>U4L0D7</accession>
<dbReference type="EC" id="2.7.7.41" evidence="6"/>
<keyword evidence="17" id="KW-1208">Phospholipid metabolism</keyword>
<organism evidence="19 20">
    <name type="scientific">Pyronema omphalodes (strain CBS 100304)</name>
    <name type="common">Pyronema confluens</name>
    <dbReference type="NCBI Taxonomy" id="1076935"/>
    <lineage>
        <taxon>Eukaryota</taxon>
        <taxon>Fungi</taxon>
        <taxon>Dikarya</taxon>
        <taxon>Ascomycota</taxon>
        <taxon>Pezizomycotina</taxon>
        <taxon>Pezizomycetes</taxon>
        <taxon>Pezizales</taxon>
        <taxon>Pyronemataceae</taxon>
        <taxon>Pyronema</taxon>
    </lineage>
</organism>
<evidence type="ECO:0000256" key="17">
    <source>
        <dbReference type="ARBA" id="ARBA00023264"/>
    </source>
</evidence>
<name>U4L0D7_PYROM</name>
<keyword evidence="13" id="KW-0443">Lipid metabolism</keyword>
<comment type="similarity">
    <text evidence="5">Belongs to the TAM41 family.</text>
</comment>
<evidence type="ECO:0000256" key="2">
    <source>
        <dbReference type="ARBA" id="ARBA00004443"/>
    </source>
</evidence>
<evidence type="ECO:0000256" key="16">
    <source>
        <dbReference type="ARBA" id="ARBA00023209"/>
    </source>
</evidence>
<evidence type="ECO:0000256" key="5">
    <source>
        <dbReference type="ARBA" id="ARBA00005458"/>
    </source>
</evidence>
<dbReference type="Pfam" id="PF09139">
    <property type="entry name" value="Tam41_Mmp37"/>
    <property type="match status" value="1"/>
</dbReference>
<protein>
    <recommendedName>
        <fullName evidence="7">Phosphatidate cytidylyltransferase, mitochondrial</fullName>
        <ecNumber evidence="6">2.7.7.41</ecNumber>
    </recommendedName>
    <alternativeName>
        <fullName evidence="18">CDP-diacylglycerol synthase</fullName>
    </alternativeName>
</protein>
<dbReference type="PANTHER" id="PTHR13619">
    <property type="entry name" value="PHOSPHATIDATE CYTIDYLYLTRANSFERASE, MITOCHONDRIAL"/>
    <property type="match status" value="1"/>
</dbReference>
<keyword evidence="16" id="KW-0594">Phospholipid biosynthesis</keyword>
<keyword evidence="9" id="KW-0808">Transferase</keyword>
<sequence>MSLYISRLPRILRRSRSRSSHPEYRSFTSYSSRYNIQPTPSNSESAAHLPLDFESHDDYTSLPPNFGRNQIMHVSDETKERLRQLLWQFEAPVRWAIAYGSGVFSQGTRNAGGKPPMIDLIFGVTYTQHWHSINLKQHRDHYSFLGSFGSRAVATTQEKLGAGVYFNPYVDIGGVMVKYGVVSIDTLCRDLTSWDTLYLAGRLHKPVKILRKDPKVLLANQMNLLSAVRVALLLLPEEFTELQLYTTICSLSYMGDPRMSLAAENPHKVSNIVTNQLSMLRQLYSPLIHQLPNVYFKNATQSTQWTDAPKDTWLVQDMDPIRRGNMVRRLPKSFRERLYFGFQREYGIPRGEFMKLVGRDEDQERMVKKEGGEWERRIAMDMGLKGQVGQVIRDTVKWPSTAQSVKGLLTAGPVKSWHYLGEKFGKYRESKKSGK</sequence>
<dbReference type="eggNOG" id="KOG2986">
    <property type="taxonomic scope" value="Eukaryota"/>
</dbReference>
<evidence type="ECO:0000256" key="6">
    <source>
        <dbReference type="ARBA" id="ARBA00012487"/>
    </source>
</evidence>
<evidence type="ECO:0000256" key="9">
    <source>
        <dbReference type="ARBA" id="ARBA00022679"/>
    </source>
</evidence>
<evidence type="ECO:0000256" key="14">
    <source>
        <dbReference type="ARBA" id="ARBA00023128"/>
    </source>
</evidence>
<keyword evidence="11" id="KW-0999">Mitochondrion inner membrane</keyword>
<evidence type="ECO:0000256" key="3">
    <source>
        <dbReference type="ARBA" id="ARBA00005119"/>
    </source>
</evidence>
<keyword evidence="10" id="KW-0548">Nucleotidyltransferase</keyword>
<keyword evidence="15" id="KW-0472">Membrane</keyword>
<evidence type="ECO:0000256" key="10">
    <source>
        <dbReference type="ARBA" id="ARBA00022695"/>
    </source>
</evidence>
<dbReference type="GO" id="GO:0005743">
    <property type="term" value="C:mitochondrial inner membrane"/>
    <property type="evidence" value="ECO:0007669"/>
    <property type="project" value="UniProtKB-SubCell"/>
</dbReference>
<evidence type="ECO:0000256" key="18">
    <source>
        <dbReference type="ARBA" id="ARBA00029893"/>
    </source>
</evidence>
<dbReference type="InterPro" id="IPR015222">
    <property type="entry name" value="Tam41"/>
</dbReference>
<comment type="pathway">
    <text evidence="3">Phospholipid metabolism; CDP-diacylglycerol biosynthesis; CDP-diacylglycerol from sn-glycerol 3-phosphate: step 3/3.</text>
</comment>
<keyword evidence="20" id="KW-1185">Reference proteome</keyword>
<proteinExistence type="inferred from homology"/>
<comment type="subcellular location">
    <subcellularLocation>
        <location evidence="2">Mitochondrion inner membrane</location>
        <topology evidence="2">Peripheral membrane protein</topology>
        <orientation evidence="2">Matrix side</orientation>
    </subcellularLocation>
</comment>
<comment type="pathway">
    <text evidence="4">Lipid metabolism.</text>
</comment>
<dbReference type="OMA" id="KQTVNWP"/>
<dbReference type="GO" id="GO:0004605">
    <property type="term" value="F:phosphatidate cytidylyltransferase activity"/>
    <property type="evidence" value="ECO:0007669"/>
    <property type="project" value="UniProtKB-EC"/>
</dbReference>
<dbReference type="STRING" id="1076935.U4L0D7"/>
<evidence type="ECO:0000256" key="7">
    <source>
        <dbReference type="ARBA" id="ARBA00018337"/>
    </source>
</evidence>
<keyword evidence="12" id="KW-0460">Magnesium</keyword>
<evidence type="ECO:0000256" key="13">
    <source>
        <dbReference type="ARBA" id="ARBA00023098"/>
    </source>
</evidence>
<dbReference type="PIRSF" id="PIRSF028840">
    <property type="entry name" value="Mmp37"/>
    <property type="match status" value="1"/>
</dbReference>
<evidence type="ECO:0000313" key="20">
    <source>
        <dbReference type="Proteomes" id="UP000018144"/>
    </source>
</evidence>
<evidence type="ECO:0000256" key="11">
    <source>
        <dbReference type="ARBA" id="ARBA00022792"/>
    </source>
</evidence>
<dbReference type="AlphaFoldDB" id="U4L0D7"/>
<dbReference type="PANTHER" id="PTHR13619:SF0">
    <property type="entry name" value="PHOSPHATIDATE CYTIDYLYLTRANSFERASE, MITOCHONDRIAL"/>
    <property type="match status" value="1"/>
</dbReference>
<evidence type="ECO:0000256" key="4">
    <source>
        <dbReference type="ARBA" id="ARBA00005189"/>
    </source>
</evidence>
<dbReference type="OrthoDB" id="341477at2759"/>
<reference evidence="19 20" key="1">
    <citation type="journal article" date="2013" name="PLoS Genet.">
        <title>The genome and development-dependent transcriptomes of Pyronema confluens: a window into fungal evolution.</title>
        <authorList>
            <person name="Traeger S."/>
            <person name="Altegoer F."/>
            <person name="Freitag M."/>
            <person name="Gabaldon T."/>
            <person name="Kempken F."/>
            <person name="Kumar A."/>
            <person name="Marcet-Houben M."/>
            <person name="Poggeler S."/>
            <person name="Stajich J.E."/>
            <person name="Nowrousian M."/>
        </authorList>
    </citation>
    <scope>NUCLEOTIDE SEQUENCE [LARGE SCALE GENOMIC DNA]</scope>
    <source>
        <strain evidence="20">CBS 100304</strain>
        <tissue evidence="19">Vegetative mycelium</tissue>
    </source>
</reference>
<keyword evidence="14" id="KW-0496">Mitochondrion</keyword>
<evidence type="ECO:0000256" key="15">
    <source>
        <dbReference type="ARBA" id="ARBA00023136"/>
    </source>
</evidence>
<keyword evidence="8" id="KW-0444">Lipid biosynthesis</keyword>
<evidence type="ECO:0000256" key="1">
    <source>
        <dbReference type="ARBA" id="ARBA00001946"/>
    </source>
</evidence>
<dbReference type="GO" id="GO:0016024">
    <property type="term" value="P:CDP-diacylglycerol biosynthetic process"/>
    <property type="evidence" value="ECO:0007669"/>
    <property type="project" value="UniProtKB-UniPathway"/>
</dbReference>
<dbReference type="Proteomes" id="UP000018144">
    <property type="component" value="Unassembled WGS sequence"/>
</dbReference>
<comment type="cofactor">
    <cofactor evidence="1">
        <name>Mg(2+)</name>
        <dbReference type="ChEBI" id="CHEBI:18420"/>
    </cofactor>
</comment>
<dbReference type="EMBL" id="HF935255">
    <property type="protein sequence ID" value="CCX05469.1"/>
    <property type="molecule type" value="Genomic_DNA"/>
</dbReference>
<evidence type="ECO:0000256" key="12">
    <source>
        <dbReference type="ARBA" id="ARBA00022842"/>
    </source>
</evidence>
<dbReference type="GO" id="GO:0032049">
    <property type="term" value="P:cardiolipin biosynthetic process"/>
    <property type="evidence" value="ECO:0007669"/>
    <property type="project" value="InterPro"/>
</dbReference>
<evidence type="ECO:0000313" key="19">
    <source>
        <dbReference type="EMBL" id="CCX05469.1"/>
    </source>
</evidence>
<gene>
    <name evidence="19" type="ORF">PCON_05056</name>
</gene>
<dbReference type="UniPathway" id="UPA00557">
    <property type="reaction ID" value="UER00614"/>
</dbReference>
<evidence type="ECO:0000256" key="8">
    <source>
        <dbReference type="ARBA" id="ARBA00022516"/>
    </source>
</evidence>